<dbReference type="KEGG" id="smo:SELMODRAFT_403276"/>
<protein>
    <submittedName>
        <fullName evidence="2">Uncharacterized protein</fullName>
    </submittedName>
</protein>
<keyword evidence="1" id="KW-0732">Signal</keyword>
<dbReference type="InParanoid" id="D8QTM9"/>
<dbReference type="EMBL" id="GL377566">
    <property type="protein sequence ID" value="EFJ37139.1"/>
    <property type="molecule type" value="Genomic_DNA"/>
</dbReference>
<evidence type="ECO:0000256" key="1">
    <source>
        <dbReference type="SAM" id="SignalP"/>
    </source>
</evidence>
<accession>D8QTM9</accession>
<gene>
    <name evidence="2" type="ORF">SELMODRAFT_403276</name>
</gene>
<dbReference type="Proteomes" id="UP000001514">
    <property type="component" value="Unassembled WGS sequence"/>
</dbReference>
<name>D8QTM9_SELML</name>
<sequence length="108" mass="12212">MAMILAVRMVVPLSAGQAIRGVNFGPWIGSHRSIIRNWRPTIHWDTFGAAGYHFRLGSTGTVGDVKVVIQDEYYHLEYLWYGGMAVECQIRLVYQQGPDSQQKAPLVY</sequence>
<keyword evidence="3" id="KW-1185">Reference proteome</keyword>
<dbReference type="HOGENOM" id="CLU_2201584_0_0_1"/>
<reference evidence="2 3" key="1">
    <citation type="journal article" date="2011" name="Science">
        <title>The Selaginella genome identifies genetic changes associated with the evolution of vascular plants.</title>
        <authorList>
            <person name="Banks J.A."/>
            <person name="Nishiyama T."/>
            <person name="Hasebe M."/>
            <person name="Bowman J.L."/>
            <person name="Gribskov M."/>
            <person name="dePamphilis C."/>
            <person name="Albert V.A."/>
            <person name="Aono N."/>
            <person name="Aoyama T."/>
            <person name="Ambrose B.A."/>
            <person name="Ashton N.W."/>
            <person name="Axtell M.J."/>
            <person name="Barker E."/>
            <person name="Barker M.S."/>
            <person name="Bennetzen J.L."/>
            <person name="Bonawitz N.D."/>
            <person name="Chapple C."/>
            <person name="Cheng C."/>
            <person name="Correa L.G."/>
            <person name="Dacre M."/>
            <person name="DeBarry J."/>
            <person name="Dreyer I."/>
            <person name="Elias M."/>
            <person name="Engstrom E.M."/>
            <person name="Estelle M."/>
            <person name="Feng L."/>
            <person name="Finet C."/>
            <person name="Floyd S.K."/>
            <person name="Frommer W.B."/>
            <person name="Fujita T."/>
            <person name="Gramzow L."/>
            <person name="Gutensohn M."/>
            <person name="Harholt J."/>
            <person name="Hattori M."/>
            <person name="Heyl A."/>
            <person name="Hirai T."/>
            <person name="Hiwatashi Y."/>
            <person name="Ishikawa M."/>
            <person name="Iwata M."/>
            <person name="Karol K.G."/>
            <person name="Koehler B."/>
            <person name="Kolukisaoglu U."/>
            <person name="Kubo M."/>
            <person name="Kurata T."/>
            <person name="Lalonde S."/>
            <person name="Li K."/>
            <person name="Li Y."/>
            <person name="Litt A."/>
            <person name="Lyons E."/>
            <person name="Manning G."/>
            <person name="Maruyama T."/>
            <person name="Michael T.P."/>
            <person name="Mikami K."/>
            <person name="Miyazaki S."/>
            <person name="Morinaga S."/>
            <person name="Murata T."/>
            <person name="Mueller-Roeber B."/>
            <person name="Nelson D.R."/>
            <person name="Obara M."/>
            <person name="Oguri Y."/>
            <person name="Olmstead R.G."/>
            <person name="Onodera N."/>
            <person name="Petersen B.L."/>
            <person name="Pils B."/>
            <person name="Prigge M."/>
            <person name="Rensing S.A."/>
            <person name="Riano-Pachon D.M."/>
            <person name="Roberts A.W."/>
            <person name="Sato Y."/>
            <person name="Scheller H.V."/>
            <person name="Schulz B."/>
            <person name="Schulz C."/>
            <person name="Shakirov E.V."/>
            <person name="Shibagaki N."/>
            <person name="Shinohara N."/>
            <person name="Shippen D.E."/>
            <person name="Soerensen I."/>
            <person name="Sotooka R."/>
            <person name="Sugimoto N."/>
            <person name="Sugita M."/>
            <person name="Sumikawa N."/>
            <person name="Tanurdzic M."/>
            <person name="Theissen G."/>
            <person name="Ulvskov P."/>
            <person name="Wakazuki S."/>
            <person name="Weng J.K."/>
            <person name="Willats W.W."/>
            <person name="Wipf D."/>
            <person name="Wolf P.G."/>
            <person name="Yang L."/>
            <person name="Zimmer A.D."/>
            <person name="Zhu Q."/>
            <person name="Mitros T."/>
            <person name="Hellsten U."/>
            <person name="Loque D."/>
            <person name="Otillar R."/>
            <person name="Salamov A."/>
            <person name="Schmutz J."/>
            <person name="Shapiro H."/>
            <person name="Lindquist E."/>
            <person name="Lucas S."/>
            <person name="Rokhsar D."/>
            <person name="Grigoriev I.V."/>
        </authorList>
    </citation>
    <scope>NUCLEOTIDE SEQUENCE [LARGE SCALE GENOMIC DNA]</scope>
</reference>
<dbReference type="Gramene" id="EFJ37139">
    <property type="protein sequence ID" value="EFJ37139"/>
    <property type="gene ID" value="SELMODRAFT_403276"/>
</dbReference>
<dbReference type="AlphaFoldDB" id="D8QTM9"/>
<feature type="chain" id="PRO_5003121161" evidence="1">
    <location>
        <begin position="17"/>
        <end position="108"/>
    </location>
</feature>
<evidence type="ECO:0000313" key="2">
    <source>
        <dbReference type="EMBL" id="EFJ37139.1"/>
    </source>
</evidence>
<evidence type="ECO:0000313" key="3">
    <source>
        <dbReference type="Proteomes" id="UP000001514"/>
    </source>
</evidence>
<organism evidence="3">
    <name type="scientific">Selaginella moellendorffii</name>
    <name type="common">Spikemoss</name>
    <dbReference type="NCBI Taxonomy" id="88036"/>
    <lineage>
        <taxon>Eukaryota</taxon>
        <taxon>Viridiplantae</taxon>
        <taxon>Streptophyta</taxon>
        <taxon>Embryophyta</taxon>
        <taxon>Tracheophyta</taxon>
        <taxon>Lycopodiopsida</taxon>
        <taxon>Selaginellales</taxon>
        <taxon>Selaginellaceae</taxon>
        <taxon>Selaginella</taxon>
    </lineage>
</organism>
<proteinExistence type="predicted"/>
<feature type="signal peptide" evidence="1">
    <location>
        <begin position="1"/>
        <end position="16"/>
    </location>
</feature>